<gene>
    <name evidence="1" type="ORF">C9I57_01640</name>
</gene>
<comment type="caution">
    <text evidence="1">The sequence shown here is derived from an EMBL/GenBank/DDBJ whole genome shotgun (WGS) entry which is preliminary data.</text>
</comment>
<protein>
    <recommendedName>
        <fullName evidence="3">Glycine-rich domain-containing protein-like</fullName>
    </recommendedName>
</protein>
<evidence type="ECO:0000313" key="2">
    <source>
        <dbReference type="Proteomes" id="UP000240638"/>
    </source>
</evidence>
<evidence type="ECO:0008006" key="3">
    <source>
        <dbReference type="Google" id="ProtNLM"/>
    </source>
</evidence>
<evidence type="ECO:0000313" key="1">
    <source>
        <dbReference type="EMBL" id="PTB22854.1"/>
    </source>
</evidence>
<sequence>MKSKLLHKHRGAVTEHDIARAEAGYRQFLKIIAKYPDAPVVPSEAVDEFWHMHILDTQRYGADCERIFGYMVHHDPYIGIDGPQDEARLADAARSSHALFMREFGTAAEAPAYCIRSAEGATAAYCIRAEENGASAAYCIRQTVDAASAAYCIKQAADMSSAAYCIKQTADASSAGYCIKQTADMSSAAYCIKQMADMSAAAYCIKQTTDMSSAAYCIRQAVGPSPAAYCIRSGRPAPTAAAYCIRA</sequence>
<organism evidence="1 2">
    <name type="scientific">Trinickia symbiotica</name>
    <dbReference type="NCBI Taxonomy" id="863227"/>
    <lineage>
        <taxon>Bacteria</taxon>
        <taxon>Pseudomonadati</taxon>
        <taxon>Pseudomonadota</taxon>
        <taxon>Betaproteobacteria</taxon>
        <taxon>Burkholderiales</taxon>
        <taxon>Burkholderiaceae</taxon>
        <taxon>Trinickia</taxon>
    </lineage>
</organism>
<name>A0A2T3Y246_9BURK</name>
<dbReference type="AlphaFoldDB" id="A0A2T3Y246"/>
<dbReference type="Proteomes" id="UP000240638">
    <property type="component" value="Unassembled WGS sequence"/>
</dbReference>
<proteinExistence type="predicted"/>
<reference evidence="1 2" key="1">
    <citation type="submission" date="2018-03" db="EMBL/GenBank/DDBJ databases">
        <title>Whole genome analyses suggest that Burkholderia sensu lato contains two further novel genera in the rhizoxinica-symbiotica group Mycetohabitans gen. nov., and Trinickia gen. nov.: implications for the evolution of diazotrophy and nodulation in the Burkholderiaceae.</title>
        <authorList>
            <person name="Estrada De Los Santos P."/>
            <person name="Palmer M."/>
            <person name="Chavez-Ramirez B."/>
            <person name="Steenkamp E.T."/>
            <person name="Hirsch A.M."/>
            <person name="Manyaka P."/>
            <person name="Maluk M."/>
            <person name="Lafos M."/>
            <person name="Crook M."/>
            <person name="Gross E."/>
            <person name="Simon M.F."/>
            <person name="Bueno Dos Reis Junior F."/>
            <person name="Poole P.S."/>
            <person name="Venter S.N."/>
            <person name="James E.K."/>
        </authorList>
    </citation>
    <scope>NUCLEOTIDE SEQUENCE [LARGE SCALE GENOMIC DNA]</scope>
    <source>
        <strain evidence="1 2">JPY-366</strain>
    </source>
</reference>
<accession>A0A2T3Y246</accession>
<dbReference type="EMBL" id="PYUC01000001">
    <property type="protein sequence ID" value="PTB22854.1"/>
    <property type="molecule type" value="Genomic_DNA"/>
</dbReference>